<feature type="region of interest" description="Disordered" evidence="2">
    <location>
        <begin position="1"/>
        <end position="29"/>
    </location>
</feature>
<organism evidence="4 5">
    <name type="scientific">Adiantum capillus-veneris</name>
    <name type="common">Maidenhair fern</name>
    <dbReference type="NCBI Taxonomy" id="13818"/>
    <lineage>
        <taxon>Eukaryota</taxon>
        <taxon>Viridiplantae</taxon>
        <taxon>Streptophyta</taxon>
        <taxon>Embryophyta</taxon>
        <taxon>Tracheophyta</taxon>
        <taxon>Polypodiopsida</taxon>
        <taxon>Polypodiidae</taxon>
        <taxon>Polypodiales</taxon>
        <taxon>Pteridineae</taxon>
        <taxon>Pteridaceae</taxon>
        <taxon>Vittarioideae</taxon>
        <taxon>Adiantum</taxon>
    </lineage>
</organism>
<keyword evidence="1" id="KW-0479">Metal-binding</keyword>
<dbReference type="GO" id="GO:0003676">
    <property type="term" value="F:nucleic acid binding"/>
    <property type="evidence" value="ECO:0007669"/>
    <property type="project" value="InterPro"/>
</dbReference>
<feature type="region of interest" description="Disordered" evidence="2">
    <location>
        <begin position="63"/>
        <end position="116"/>
    </location>
</feature>
<dbReference type="EMBL" id="JABFUD020000009">
    <property type="protein sequence ID" value="KAI5075723.1"/>
    <property type="molecule type" value="Genomic_DNA"/>
</dbReference>
<dbReference type="AlphaFoldDB" id="A0A9D4UY55"/>
<feature type="domain" description="CCHC-type" evidence="3">
    <location>
        <begin position="275"/>
        <end position="288"/>
    </location>
</feature>
<dbReference type="SUPFAM" id="SSF57756">
    <property type="entry name" value="Retrovirus zinc finger-like domains"/>
    <property type="match status" value="3"/>
</dbReference>
<feature type="compositionally biased region" description="Basic residues" evidence="2">
    <location>
        <begin position="90"/>
        <end position="104"/>
    </location>
</feature>
<sequence>MPRKRSWRDVEEEEPQKAIIISDDDEDDANADLSMTILAKAFRRSPLLGGVVLSDDDQREAAISVPSLPTKLPSPFPSPSSDLAPQQPRPAKKQKSKIKKKKKKASETEAEQNQLGNAEKNTLIKIIGDDEEDNVEMRQLSRGPRYFDPPDTLCFRCGNIGHFAVNCTEEARKKACFVCGGLDHEVKDCPQSSCLICQSTGHFSKMCPNKGTYNHRSRDRGNFCLRCGHVGHEMTSCDREYEPEDLQGIQCYVCKEYGHLCCVDVALTSGRQDTCYNCGEPGHTGMGCAKSRGQVERSGSVCYRCGEEGHFARGCSKRDEDDSWDDFGTPATGIQPPANGFQGFRSVPAVVEARRRIRKSDFYERRVNTPPVRWPERWNMEEGERWNRSGQAGESGKIIQQRQTFLEKTAKPVGCLCRSNQAAAGTYCGGADLTKTIEQSSNLCGCTFRPFSLLLLDNWYPVSIGETPSYIDKCNHNVTALA</sequence>
<dbReference type="Gene3D" id="4.10.60.10">
    <property type="entry name" value="Zinc finger, CCHC-type"/>
    <property type="match status" value="4"/>
</dbReference>
<gene>
    <name evidence="4" type="ORF">GOP47_0009799</name>
</gene>
<evidence type="ECO:0000259" key="3">
    <source>
        <dbReference type="PROSITE" id="PS50158"/>
    </source>
</evidence>
<dbReference type="InterPro" id="IPR036875">
    <property type="entry name" value="Znf_CCHC_sf"/>
</dbReference>
<dbReference type="PANTHER" id="PTHR46978">
    <property type="entry name" value="ZINC KNUCKLE (CCHC-TYPE) FAMILY PROTEIN"/>
    <property type="match status" value="1"/>
</dbReference>
<accession>A0A9D4UY55</accession>
<keyword evidence="1" id="KW-0863">Zinc-finger</keyword>
<protein>
    <recommendedName>
        <fullName evidence="3">CCHC-type domain-containing protein</fullName>
    </recommendedName>
</protein>
<evidence type="ECO:0000313" key="5">
    <source>
        <dbReference type="Proteomes" id="UP000886520"/>
    </source>
</evidence>
<proteinExistence type="predicted"/>
<feature type="domain" description="CCHC-type" evidence="3">
    <location>
        <begin position="176"/>
        <end position="191"/>
    </location>
</feature>
<dbReference type="Pfam" id="PF00098">
    <property type="entry name" value="zf-CCHC"/>
    <property type="match status" value="4"/>
</dbReference>
<evidence type="ECO:0000256" key="2">
    <source>
        <dbReference type="SAM" id="MobiDB-lite"/>
    </source>
</evidence>
<reference evidence="4" key="1">
    <citation type="submission" date="2021-01" db="EMBL/GenBank/DDBJ databases">
        <title>Adiantum capillus-veneris genome.</title>
        <authorList>
            <person name="Fang Y."/>
            <person name="Liao Q."/>
        </authorList>
    </citation>
    <scope>NUCLEOTIDE SEQUENCE</scope>
    <source>
        <strain evidence="4">H3</strain>
        <tissue evidence="4">Leaf</tissue>
    </source>
</reference>
<comment type="caution">
    <text evidence="4">The sequence shown here is derived from an EMBL/GenBank/DDBJ whole genome shotgun (WGS) entry which is preliminary data.</text>
</comment>
<name>A0A9D4UY55_ADICA</name>
<dbReference type="PANTHER" id="PTHR46978:SF1">
    <property type="entry name" value="ZINC KNUCKLE (CCHC-TYPE) FAMILY PROTEIN"/>
    <property type="match status" value="1"/>
</dbReference>
<evidence type="ECO:0000313" key="4">
    <source>
        <dbReference type="EMBL" id="KAI5075723.1"/>
    </source>
</evidence>
<evidence type="ECO:0000256" key="1">
    <source>
        <dbReference type="PROSITE-ProRule" id="PRU00047"/>
    </source>
</evidence>
<dbReference type="Proteomes" id="UP000886520">
    <property type="component" value="Chromosome 9"/>
</dbReference>
<feature type="domain" description="CCHC-type" evidence="3">
    <location>
        <begin position="302"/>
        <end position="317"/>
    </location>
</feature>
<feature type="domain" description="CCHC-type" evidence="3">
    <location>
        <begin position="154"/>
        <end position="169"/>
    </location>
</feature>
<dbReference type="OrthoDB" id="427960at2759"/>
<dbReference type="SMART" id="SM00343">
    <property type="entry name" value="ZnF_C2HC"/>
    <property type="match status" value="6"/>
</dbReference>
<keyword evidence="1" id="KW-0862">Zinc</keyword>
<dbReference type="PROSITE" id="PS50158">
    <property type="entry name" value="ZF_CCHC"/>
    <property type="match status" value="4"/>
</dbReference>
<keyword evidence="5" id="KW-1185">Reference proteome</keyword>
<dbReference type="GO" id="GO:0008270">
    <property type="term" value="F:zinc ion binding"/>
    <property type="evidence" value="ECO:0007669"/>
    <property type="project" value="UniProtKB-KW"/>
</dbReference>
<dbReference type="InterPro" id="IPR001878">
    <property type="entry name" value="Znf_CCHC"/>
</dbReference>